<feature type="transmembrane region" description="Helical" evidence="1">
    <location>
        <begin position="133"/>
        <end position="157"/>
    </location>
</feature>
<dbReference type="PANTHER" id="PTHR36927">
    <property type="entry name" value="BLR4337 PROTEIN"/>
    <property type="match status" value="1"/>
</dbReference>
<keyword evidence="1" id="KW-1133">Transmembrane helix</keyword>
<feature type="transmembrane region" description="Helical" evidence="1">
    <location>
        <begin position="329"/>
        <end position="348"/>
    </location>
</feature>
<evidence type="ECO:0000313" key="4">
    <source>
        <dbReference type="Proteomes" id="UP000008366"/>
    </source>
</evidence>
<feature type="transmembrane region" description="Helical" evidence="1">
    <location>
        <begin position="41"/>
        <end position="60"/>
    </location>
</feature>
<keyword evidence="1" id="KW-0472">Membrane</keyword>
<dbReference type="eggNOG" id="COG1835">
    <property type="taxonomic scope" value="Bacteria"/>
</dbReference>
<feature type="domain" description="Acyltransferase 3" evidence="2">
    <location>
        <begin position="1"/>
        <end position="346"/>
    </location>
</feature>
<dbReference type="Pfam" id="PF01757">
    <property type="entry name" value="Acyl_transf_3"/>
    <property type="match status" value="1"/>
</dbReference>
<dbReference type="STRING" id="1184609.KILIM_037_00160"/>
<feature type="transmembrane region" description="Helical" evidence="1">
    <location>
        <begin position="178"/>
        <end position="201"/>
    </location>
</feature>
<dbReference type="InterPro" id="IPR002656">
    <property type="entry name" value="Acyl_transf_3_dom"/>
</dbReference>
<organism evidence="3 4">
    <name type="scientific">Kineosphaera limosa NBRC 100340</name>
    <dbReference type="NCBI Taxonomy" id="1184609"/>
    <lineage>
        <taxon>Bacteria</taxon>
        <taxon>Bacillati</taxon>
        <taxon>Actinomycetota</taxon>
        <taxon>Actinomycetes</taxon>
        <taxon>Micrococcales</taxon>
        <taxon>Dermatophilaceae</taxon>
        <taxon>Kineosphaera</taxon>
    </lineage>
</organism>
<comment type="caution">
    <text evidence="3">The sequence shown here is derived from an EMBL/GenBank/DDBJ whole genome shotgun (WGS) entry which is preliminary data.</text>
</comment>
<dbReference type="InterPro" id="IPR050623">
    <property type="entry name" value="Glucan_succinyl_AcylTrfase"/>
</dbReference>
<dbReference type="Proteomes" id="UP000008366">
    <property type="component" value="Unassembled WGS sequence"/>
</dbReference>
<gene>
    <name evidence="3" type="ORF">KILIM_037_00160</name>
</gene>
<feature type="transmembrane region" description="Helical" evidence="1">
    <location>
        <begin position="7"/>
        <end position="29"/>
    </location>
</feature>
<dbReference type="PANTHER" id="PTHR36927:SF1">
    <property type="entry name" value="MDO-LIKE PROTEIN"/>
    <property type="match status" value="1"/>
</dbReference>
<evidence type="ECO:0000256" key="1">
    <source>
        <dbReference type="SAM" id="Phobius"/>
    </source>
</evidence>
<keyword evidence="1" id="KW-0812">Transmembrane</keyword>
<keyword evidence="4" id="KW-1185">Reference proteome</keyword>
<feature type="transmembrane region" description="Helical" evidence="1">
    <location>
        <begin position="266"/>
        <end position="291"/>
    </location>
</feature>
<feature type="transmembrane region" description="Helical" evidence="1">
    <location>
        <begin position="213"/>
        <end position="233"/>
    </location>
</feature>
<dbReference type="GO" id="GO:0016747">
    <property type="term" value="F:acyltransferase activity, transferring groups other than amino-acyl groups"/>
    <property type="evidence" value="ECO:0007669"/>
    <property type="project" value="InterPro"/>
</dbReference>
<feature type="transmembrane region" description="Helical" evidence="1">
    <location>
        <begin position="303"/>
        <end position="323"/>
    </location>
</feature>
<sequence>MDALRAGALLLGIVLHSLLPFVPELPWLIEDARKTELAWPVVFWIHLFRMALFMMLAGYFGRLVLLRRGTRSYLRDRLVRIGLPFVAFWPFAVGTLGLLVYLGATWRGVTLPQAPPPPEGTPAALAAFPPGQLWFLVVLLQLVLVTVVVRAIALALFGPARATRWAGAVGAVLARPAGLLLAALPYALALVVQGTAIGGIIAPPTVLPEPVSLLAYGGAFAVGWFLQANDGAIDRAGRRWGALLAVATALSVAAFVFASAPVDQVWPAVLTGLAAWAWIYALLGVAARVITRPVPWIRYLADASYWMYLVHLPLLVAIAIPLADLPWPIVVKLLLTWVVATVVMLLSYDLMVRSTWIGAWLNGRRSPRVVRRAPDRSSSARS</sequence>
<evidence type="ECO:0000259" key="2">
    <source>
        <dbReference type="Pfam" id="PF01757"/>
    </source>
</evidence>
<evidence type="ECO:0000313" key="3">
    <source>
        <dbReference type="EMBL" id="GAB96397.1"/>
    </source>
</evidence>
<dbReference type="AlphaFoldDB" id="K6WWD7"/>
<dbReference type="EMBL" id="BAHD01000037">
    <property type="protein sequence ID" value="GAB96397.1"/>
    <property type="molecule type" value="Genomic_DNA"/>
</dbReference>
<protein>
    <recommendedName>
        <fullName evidence="2">Acyltransferase 3 domain-containing protein</fullName>
    </recommendedName>
</protein>
<proteinExistence type="predicted"/>
<accession>K6WWD7</accession>
<name>K6WWD7_9MICO</name>
<reference evidence="3 4" key="1">
    <citation type="submission" date="2012-08" db="EMBL/GenBank/DDBJ databases">
        <title>Whole genome shotgun sequence of Kineosphaera limosa NBRC 100340.</title>
        <authorList>
            <person name="Yoshida I."/>
            <person name="Isaki S."/>
            <person name="Hosoyama A."/>
            <person name="Tsuchikane K."/>
            <person name="Katsumata H."/>
            <person name="Ando Y."/>
            <person name="Ohji S."/>
            <person name="Hamada M."/>
            <person name="Tamura T."/>
            <person name="Yamazoe A."/>
            <person name="Yamazaki S."/>
            <person name="Fujita N."/>
        </authorList>
    </citation>
    <scope>NUCLEOTIDE SEQUENCE [LARGE SCALE GENOMIC DNA]</scope>
    <source>
        <strain evidence="3 4">NBRC 100340</strain>
    </source>
</reference>
<feature type="transmembrane region" description="Helical" evidence="1">
    <location>
        <begin position="240"/>
        <end position="260"/>
    </location>
</feature>
<feature type="transmembrane region" description="Helical" evidence="1">
    <location>
        <begin position="81"/>
        <end position="102"/>
    </location>
</feature>